<dbReference type="InterPro" id="IPR003615">
    <property type="entry name" value="HNH_nuc"/>
</dbReference>
<gene>
    <name evidence="3" type="ORF">SaccyDRAFT_3814</name>
</gene>
<feature type="compositionally biased region" description="Pro residues" evidence="1">
    <location>
        <begin position="81"/>
        <end position="92"/>
    </location>
</feature>
<evidence type="ECO:0000256" key="1">
    <source>
        <dbReference type="SAM" id="MobiDB-lite"/>
    </source>
</evidence>
<dbReference type="RefSeq" id="WP_005458543.1">
    <property type="nucleotide sequence ID" value="NZ_CM001440.1"/>
</dbReference>
<dbReference type="SMART" id="SM00507">
    <property type="entry name" value="HNHc"/>
    <property type="match status" value="1"/>
</dbReference>
<organism evidence="3 4">
    <name type="scientific">Saccharomonospora cyanea NA-134</name>
    <dbReference type="NCBI Taxonomy" id="882082"/>
    <lineage>
        <taxon>Bacteria</taxon>
        <taxon>Bacillati</taxon>
        <taxon>Actinomycetota</taxon>
        <taxon>Actinomycetes</taxon>
        <taxon>Pseudonocardiales</taxon>
        <taxon>Pseudonocardiaceae</taxon>
        <taxon>Saccharomonospora</taxon>
    </lineage>
</organism>
<feature type="domain" description="HNH nuclease" evidence="2">
    <location>
        <begin position="15"/>
        <end position="73"/>
    </location>
</feature>
<dbReference type="AlphaFoldDB" id="H5XG59"/>
<proteinExistence type="predicted"/>
<evidence type="ECO:0000313" key="3">
    <source>
        <dbReference type="EMBL" id="EHR62641.1"/>
    </source>
</evidence>
<dbReference type="HOGENOM" id="CLU_2411412_0_0_11"/>
<evidence type="ECO:0000313" key="4">
    <source>
        <dbReference type="Proteomes" id="UP000002791"/>
    </source>
</evidence>
<dbReference type="Proteomes" id="UP000002791">
    <property type="component" value="Chromosome"/>
</dbReference>
<protein>
    <recommendedName>
        <fullName evidence="2">HNH nuclease domain-containing protein</fullName>
    </recommendedName>
</protein>
<evidence type="ECO:0000259" key="2">
    <source>
        <dbReference type="SMART" id="SM00507"/>
    </source>
</evidence>
<dbReference type="EMBL" id="CM001440">
    <property type="protein sequence ID" value="EHR62641.1"/>
    <property type="molecule type" value="Genomic_DNA"/>
</dbReference>
<dbReference type="Gene3D" id="1.10.30.50">
    <property type="match status" value="1"/>
</dbReference>
<dbReference type="OrthoDB" id="2084290at2"/>
<sequence length="92" mass="10221">MSKSWAKGSTRAWRKTRALVLARDGWVCQLCHRAIDPQLRPPHPGSATVHHTLGKRYGDNPAHLVAAHRKCNLDVGDPTTQPDPPAEPVTKW</sequence>
<name>H5XG59_9PSEU</name>
<accession>H5XG59</accession>
<reference evidence="3 4" key="1">
    <citation type="submission" date="2011-11" db="EMBL/GenBank/DDBJ databases">
        <title>The Noncontiguous Finished sequence of Saccharomonospora cyanea NA-134.</title>
        <authorList>
            <consortium name="US DOE Joint Genome Institute"/>
            <person name="Lucas S."/>
            <person name="Han J."/>
            <person name="Lapidus A."/>
            <person name="Cheng J.-F."/>
            <person name="Goodwin L."/>
            <person name="Pitluck S."/>
            <person name="Peters L."/>
            <person name="Ovchinnikova G."/>
            <person name="Lu M."/>
            <person name="Detter J.C."/>
            <person name="Han C."/>
            <person name="Tapia R."/>
            <person name="Land M."/>
            <person name="Hauser L."/>
            <person name="Kyrpides N."/>
            <person name="Ivanova N."/>
            <person name="Pagani I."/>
            <person name="Brambilla E.-M."/>
            <person name="Klenk H.-P."/>
            <person name="Woyke T."/>
        </authorList>
    </citation>
    <scope>NUCLEOTIDE SEQUENCE [LARGE SCALE GENOMIC DNA]</scope>
    <source>
        <strain evidence="3 4">NA-134</strain>
    </source>
</reference>
<feature type="region of interest" description="Disordered" evidence="1">
    <location>
        <begin position="73"/>
        <end position="92"/>
    </location>
</feature>
<dbReference type="STRING" id="882082.SaccyDRAFT_3814"/>
<keyword evidence="4" id="KW-1185">Reference proteome</keyword>